<name>A0A0A9BYB2_ARUDO</name>
<accession>A0A0A9BYB2</accession>
<dbReference type="EMBL" id="GBRH01230692">
    <property type="protein sequence ID" value="JAD67203.1"/>
    <property type="molecule type" value="Transcribed_RNA"/>
</dbReference>
<protein>
    <submittedName>
        <fullName evidence="1">Uncharacterized protein</fullName>
    </submittedName>
</protein>
<reference evidence="1" key="2">
    <citation type="journal article" date="2015" name="Data Brief">
        <title>Shoot transcriptome of the giant reed, Arundo donax.</title>
        <authorList>
            <person name="Barrero R.A."/>
            <person name="Guerrero F.D."/>
            <person name="Moolhuijzen P."/>
            <person name="Goolsby J.A."/>
            <person name="Tidwell J."/>
            <person name="Bellgard S.E."/>
            <person name="Bellgard M.I."/>
        </authorList>
    </citation>
    <scope>NUCLEOTIDE SEQUENCE</scope>
    <source>
        <tissue evidence="1">Shoot tissue taken approximately 20 cm above the soil surface</tissue>
    </source>
</reference>
<dbReference type="InterPro" id="IPR039614">
    <property type="entry name" value="PMI1-like"/>
</dbReference>
<sequence>MAVDALTIQAEMADEDAPFEVAAAPGETSVFDSLVPSDEWSESRGSDGRVTLVAAIQLRDPSRRYEAVGAPMVAVVQSARLLGAAGHGAGRFKVRSLHVGGVQMRCPPSGSGGSTSWGAERQKLTAMQWILAHGPARAGKRAATPTAQARARLQRADVVWSLSSRVLAGMWLKTVRNPDVRIGAGGRT</sequence>
<dbReference type="PANTHER" id="PTHR33414:SF3">
    <property type="entry name" value="EXPRESSED PROTEIN"/>
    <property type="match status" value="1"/>
</dbReference>
<evidence type="ECO:0000313" key="1">
    <source>
        <dbReference type="EMBL" id="JAD67203.1"/>
    </source>
</evidence>
<dbReference type="PANTHER" id="PTHR33414">
    <property type="entry name" value="PROTEIN PLASTID MOVEMENT IMPAIRED 1-RELATED 1"/>
    <property type="match status" value="1"/>
</dbReference>
<dbReference type="AlphaFoldDB" id="A0A0A9BYB2"/>
<reference evidence="1" key="1">
    <citation type="submission" date="2014-09" db="EMBL/GenBank/DDBJ databases">
        <authorList>
            <person name="Magalhaes I.L.F."/>
            <person name="Oliveira U."/>
            <person name="Santos F.R."/>
            <person name="Vidigal T.H.D.A."/>
            <person name="Brescovit A.D."/>
            <person name="Santos A.J."/>
        </authorList>
    </citation>
    <scope>NUCLEOTIDE SEQUENCE</scope>
    <source>
        <tissue evidence="1">Shoot tissue taken approximately 20 cm above the soil surface</tissue>
    </source>
</reference>
<proteinExistence type="predicted"/>
<organism evidence="1">
    <name type="scientific">Arundo donax</name>
    <name type="common">Giant reed</name>
    <name type="synonym">Donax arundinaceus</name>
    <dbReference type="NCBI Taxonomy" id="35708"/>
    <lineage>
        <taxon>Eukaryota</taxon>
        <taxon>Viridiplantae</taxon>
        <taxon>Streptophyta</taxon>
        <taxon>Embryophyta</taxon>
        <taxon>Tracheophyta</taxon>
        <taxon>Spermatophyta</taxon>
        <taxon>Magnoliopsida</taxon>
        <taxon>Liliopsida</taxon>
        <taxon>Poales</taxon>
        <taxon>Poaceae</taxon>
        <taxon>PACMAD clade</taxon>
        <taxon>Arundinoideae</taxon>
        <taxon>Arundineae</taxon>
        <taxon>Arundo</taxon>
    </lineage>
</organism>